<feature type="binding site" evidence="10">
    <location>
        <position position="218"/>
    </location>
    <ligand>
        <name>Mg(2+)</name>
        <dbReference type="ChEBI" id="CHEBI:18420"/>
        <label>1</label>
        <note>catalytic</note>
    </ligand>
</feature>
<dbReference type="FunFam" id="3.30.540.10:FF:000003">
    <property type="entry name" value="Inositol-1-monophosphatase"/>
    <property type="match status" value="1"/>
</dbReference>
<dbReference type="GO" id="GO:0008934">
    <property type="term" value="F:inositol monophosphate 1-phosphatase activity"/>
    <property type="evidence" value="ECO:0007669"/>
    <property type="project" value="InterPro"/>
</dbReference>
<keyword evidence="5 10" id="KW-0479">Metal-binding</keyword>
<comment type="similarity">
    <text evidence="4 11">Belongs to the inositol monophosphatase superfamily.</text>
</comment>
<evidence type="ECO:0000256" key="9">
    <source>
        <dbReference type="ARBA" id="ARBA00053547"/>
    </source>
</evidence>
<evidence type="ECO:0000256" key="3">
    <source>
        <dbReference type="ARBA" id="ARBA00004970"/>
    </source>
</evidence>
<dbReference type="Pfam" id="PF00459">
    <property type="entry name" value="Inositol_P"/>
    <property type="match status" value="1"/>
</dbReference>
<dbReference type="PRINTS" id="PR01959">
    <property type="entry name" value="SBIMPHPHTASE"/>
</dbReference>
<evidence type="ECO:0000256" key="5">
    <source>
        <dbReference type="ARBA" id="ARBA00022723"/>
    </source>
</evidence>
<keyword evidence="6 11" id="KW-0378">Hydrolase</keyword>
<dbReference type="AlphaFoldDB" id="Q9L630"/>
<evidence type="ECO:0000256" key="4">
    <source>
        <dbReference type="ARBA" id="ARBA00009759"/>
    </source>
</evidence>
<feature type="binding site" evidence="10">
    <location>
        <position position="93"/>
    </location>
    <ligand>
        <name>Mg(2+)</name>
        <dbReference type="ChEBI" id="CHEBI:18420"/>
        <label>2</label>
    </ligand>
</feature>
<comment type="cofactor">
    <cofactor evidence="2 10 11">
        <name>Mg(2+)</name>
        <dbReference type="ChEBI" id="CHEBI:18420"/>
    </cofactor>
</comment>
<reference evidence="12" key="1">
    <citation type="submission" date="2000-03" db="EMBL/GenBank/DDBJ databases">
        <title>Cloning and Identification of a Gene Cluster in Streptomyces spectabilis Spectinomycin Producer.</title>
        <authorList>
            <person name="Sohng J.K."/>
            <person name="Kim S.B."/>
            <person name="Cha J.H."/>
            <person name="Hahn J.J."/>
            <person name="Kim J.W."/>
            <person name="Hyun C.G."/>
            <person name="Suh J.W."/>
        </authorList>
    </citation>
    <scope>NUCLEOTIDE SEQUENCE</scope>
    <source>
        <strain evidence="12">ATCC27741</strain>
    </source>
</reference>
<gene>
    <name evidence="12" type="primary">spcA</name>
    <name evidence="13" type="ORF">FH965_34980</name>
</gene>
<evidence type="ECO:0000256" key="2">
    <source>
        <dbReference type="ARBA" id="ARBA00001946"/>
    </source>
</evidence>
<dbReference type="GO" id="GO:0046872">
    <property type="term" value="F:metal ion binding"/>
    <property type="evidence" value="ECO:0007669"/>
    <property type="project" value="UniProtKB-KW"/>
</dbReference>
<proteinExistence type="inferred from homology"/>
<dbReference type="InterPro" id="IPR000760">
    <property type="entry name" value="Inositol_monophosphatase-like"/>
</dbReference>
<dbReference type="InterPro" id="IPR020550">
    <property type="entry name" value="Inositol_monophosphatase_CS"/>
</dbReference>
<evidence type="ECO:0000256" key="1">
    <source>
        <dbReference type="ARBA" id="ARBA00001033"/>
    </source>
</evidence>
<dbReference type="EMBL" id="AF244574">
    <property type="protein sequence ID" value="AAF63339.1"/>
    <property type="molecule type" value="Genomic_DNA"/>
</dbReference>
<dbReference type="EMBL" id="CP040916">
    <property type="protein sequence ID" value="QDQ15120.1"/>
    <property type="molecule type" value="Genomic_DNA"/>
</dbReference>
<feature type="binding site" evidence="10">
    <location>
        <position position="94"/>
    </location>
    <ligand>
        <name>Mg(2+)</name>
        <dbReference type="ChEBI" id="CHEBI:18420"/>
        <label>1</label>
        <note>catalytic</note>
    </ligand>
</feature>
<evidence type="ECO:0000313" key="12">
    <source>
        <dbReference type="EMBL" id="AAF63339.1"/>
    </source>
</evidence>
<evidence type="ECO:0000313" key="13">
    <source>
        <dbReference type="EMBL" id="QDQ15120.1"/>
    </source>
</evidence>
<keyword evidence="7 10" id="KW-0460">Magnesium</keyword>
<comment type="catalytic activity">
    <reaction evidence="1 11">
        <text>a myo-inositol phosphate + H2O = myo-inositol + phosphate</text>
        <dbReference type="Rhea" id="RHEA:24056"/>
        <dbReference type="ChEBI" id="CHEBI:15377"/>
        <dbReference type="ChEBI" id="CHEBI:17268"/>
        <dbReference type="ChEBI" id="CHEBI:43474"/>
        <dbReference type="ChEBI" id="CHEBI:84139"/>
        <dbReference type="EC" id="3.1.3.25"/>
    </reaction>
</comment>
<dbReference type="GO" id="GO:0004401">
    <property type="term" value="F:histidinol-phosphatase activity"/>
    <property type="evidence" value="ECO:0007669"/>
    <property type="project" value="UniProtKB-EC"/>
</dbReference>
<dbReference type="CDD" id="cd01639">
    <property type="entry name" value="IMPase"/>
    <property type="match status" value="1"/>
</dbReference>
<evidence type="ECO:0000256" key="6">
    <source>
        <dbReference type="ARBA" id="ARBA00022801"/>
    </source>
</evidence>
<dbReference type="EC" id="3.1.3.25" evidence="11"/>
<evidence type="ECO:0000256" key="11">
    <source>
        <dbReference type="RuleBase" id="RU364068"/>
    </source>
</evidence>
<comment type="catalytic activity">
    <reaction evidence="8">
        <text>L-histidinol phosphate + H2O = L-histidinol + phosphate</text>
        <dbReference type="Rhea" id="RHEA:14465"/>
        <dbReference type="ChEBI" id="CHEBI:15377"/>
        <dbReference type="ChEBI" id="CHEBI:43474"/>
        <dbReference type="ChEBI" id="CHEBI:57699"/>
        <dbReference type="ChEBI" id="CHEBI:57980"/>
        <dbReference type="EC" id="3.1.3.15"/>
    </reaction>
</comment>
<feature type="binding site" evidence="10">
    <location>
        <position position="91"/>
    </location>
    <ligand>
        <name>Mg(2+)</name>
        <dbReference type="ChEBI" id="CHEBI:18420"/>
        <label>1</label>
        <note>catalytic</note>
    </ligand>
</feature>
<dbReference type="GO" id="GO:0007165">
    <property type="term" value="P:signal transduction"/>
    <property type="evidence" value="ECO:0007669"/>
    <property type="project" value="TreeGrafter"/>
</dbReference>
<sequence length="265" mass="27390">MSLAHAEGGAALLRLAVRAAHRAGELLLEGAAAGPPEVRTKSSAKDLVTAFDRRSEACVVEILTAARPDDGILGEEGGERPGGSGVRWVIDPLDGTANFVSGYPAFVVSIAAEREGRTEAGVVHDPSRRETFTAIRGRGAARDGLPLTVSGAERLEQALVSTGFSSDPATRDRQAALAARVVSRVRDIRSSGSAALDLCWVAAGRLDAYYESDTRLWDRAAGALIAEEAGAWVGGDAAGQPPGDAMTIACAPKVADALRALVGHA</sequence>
<dbReference type="PANTHER" id="PTHR20854">
    <property type="entry name" value="INOSITOL MONOPHOSPHATASE"/>
    <property type="match status" value="1"/>
</dbReference>
<dbReference type="InterPro" id="IPR022337">
    <property type="entry name" value="Inositol_monophosphatase_SuhB"/>
</dbReference>
<comment type="pathway">
    <text evidence="3">Amino-acid biosynthesis; L-histidine biosynthesis; L-histidine from 5-phospho-alpha-D-ribose 1-diphosphate: step 8/9.</text>
</comment>
<evidence type="ECO:0000256" key="8">
    <source>
        <dbReference type="ARBA" id="ARBA00049158"/>
    </source>
</evidence>
<dbReference type="PROSITE" id="PS00630">
    <property type="entry name" value="IMP_2"/>
    <property type="match status" value="1"/>
</dbReference>
<reference evidence="13 14" key="2">
    <citation type="journal article" date="2019" name="J. Ind. Microbiol. Biotechnol.">
        <title>The complete genomic sequence of Streptomyces spectabilis NRRL-2792 and identification of secondary metabolite biosynthetic gene clusters.</title>
        <authorList>
            <person name="Sinha A."/>
            <person name="Phillips-Salemka S."/>
            <person name="Niraula T.A."/>
            <person name="Short K.A."/>
            <person name="Niraula N.P."/>
        </authorList>
    </citation>
    <scope>NUCLEOTIDE SEQUENCE [LARGE SCALE GENOMIC DNA]</scope>
    <source>
        <strain evidence="13 14">NRRL 2792</strain>
    </source>
</reference>
<dbReference type="InterPro" id="IPR033942">
    <property type="entry name" value="IMPase"/>
</dbReference>
<dbReference type="InterPro" id="IPR020583">
    <property type="entry name" value="Inositol_monoP_metal-BS"/>
</dbReference>
<dbReference type="GO" id="GO:0006020">
    <property type="term" value="P:inositol metabolic process"/>
    <property type="evidence" value="ECO:0007669"/>
    <property type="project" value="TreeGrafter"/>
</dbReference>
<dbReference type="PANTHER" id="PTHR20854:SF4">
    <property type="entry name" value="INOSITOL-1-MONOPHOSPHATASE-RELATED"/>
    <property type="match status" value="1"/>
</dbReference>
<dbReference type="Gene3D" id="3.30.540.10">
    <property type="entry name" value="Fructose-1,6-Bisphosphatase, subunit A, domain 1"/>
    <property type="match status" value="1"/>
</dbReference>
<protein>
    <recommendedName>
        <fullName evidence="11">Inositol-1-monophosphatase</fullName>
        <ecNumber evidence="11">3.1.3.25</ecNumber>
    </recommendedName>
</protein>
<dbReference type="Gene3D" id="3.40.190.80">
    <property type="match status" value="1"/>
</dbReference>
<evidence type="ECO:0000256" key="7">
    <source>
        <dbReference type="ARBA" id="ARBA00022842"/>
    </source>
</evidence>
<comment type="function">
    <text evidence="9">Catalyzes the dephosphorylation of histidinol-phosphate to histidinol, the direct precursor of histidine.</text>
</comment>
<dbReference type="SUPFAM" id="SSF56655">
    <property type="entry name" value="Carbohydrate phosphatase"/>
    <property type="match status" value="1"/>
</dbReference>
<accession>Q9L630</accession>
<feature type="binding site" evidence="10">
    <location>
        <position position="75"/>
    </location>
    <ligand>
        <name>Mg(2+)</name>
        <dbReference type="ChEBI" id="CHEBI:18420"/>
        <label>1</label>
        <note>catalytic</note>
    </ligand>
</feature>
<evidence type="ECO:0000256" key="10">
    <source>
        <dbReference type="PIRSR" id="PIRSR600760-2"/>
    </source>
</evidence>
<dbReference type="GO" id="GO:0046854">
    <property type="term" value="P:phosphatidylinositol phosphate biosynthetic process"/>
    <property type="evidence" value="ECO:0007669"/>
    <property type="project" value="InterPro"/>
</dbReference>
<dbReference type="PRINTS" id="PR00377">
    <property type="entry name" value="IMPHPHTASES"/>
</dbReference>
<organism evidence="12">
    <name type="scientific">Streptomyces spectabilis</name>
    <dbReference type="NCBI Taxonomy" id="68270"/>
    <lineage>
        <taxon>Bacteria</taxon>
        <taxon>Bacillati</taxon>
        <taxon>Actinomycetota</taxon>
        <taxon>Actinomycetes</taxon>
        <taxon>Kitasatosporales</taxon>
        <taxon>Streptomycetaceae</taxon>
        <taxon>Streptomyces</taxon>
    </lineage>
</organism>
<evidence type="ECO:0000313" key="14">
    <source>
        <dbReference type="Proteomes" id="UP000316806"/>
    </source>
</evidence>
<dbReference type="PROSITE" id="PS00629">
    <property type="entry name" value="IMP_1"/>
    <property type="match status" value="1"/>
</dbReference>
<name>Q9L630_STRST</name>
<dbReference type="Proteomes" id="UP000316806">
    <property type="component" value="Chromosome"/>
</dbReference>
<dbReference type="RefSeq" id="WP_144322323.1">
    <property type="nucleotide sequence ID" value="NZ_CP040916.1"/>
</dbReference>